<feature type="transmembrane region" description="Helical" evidence="5">
    <location>
        <begin position="50"/>
        <end position="72"/>
    </location>
</feature>
<dbReference type="Gene3D" id="2.60.40.3330">
    <property type="match status" value="2"/>
</dbReference>
<evidence type="ECO:0000313" key="8">
    <source>
        <dbReference type="WBParaSite" id="ALUE_0001676301-mRNA-1"/>
    </source>
</evidence>
<comment type="subcellular location">
    <subcellularLocation>
        <location evidence="1">Secreted</location>
    </subcellularLocation>
</comment>
<evidence type="ECO:0000256" key="5">
    <source>
        <dbReference type="SAM" id="Phobius"/>
    </source>
</evidence>
<keyword evidence="3" id="KW-0964">Secreted</keyword>
<name>A0A9J2Q3H3_ASCLU</name>
<dbReference type="WBParaSite" id="ALUE_0001676301-mRNA-1">
    <property type="protein sequence ID" value="ALUE_0001676301-mRNA-1"/>
    <property type="gene ID" value="ALUE_0001676301"/>
</dbReference>
<dbReference type="Proteomes" id="UP000036681">
    <property type="component" value="Unplaced"/>
</dbReference>
<proteinExistence type="inferred from homology"/>
<accession>A0A9J2Q3H3</accession>
<organism evidence="7 8">
    <name type="scientific">Ascaris lumbricoides</name>
    <name type="common">Giant roundworm</name>
    <dbReference type="NCBI Taxonomy" id="6252"/>
    <lineage>
        <taxon>Eukaryota</taxon>
        <taxon>Metazoa</taxon>
        <taxon>Ecdysozoa</taxon>
        <taxon>Nematoda</taxon>
        <taxon>Chromadorea</taxon>
        <taxon>Rhabditida</taxon>
        <taxon>Spirurina</taxon>
        <taxon>Ascaridomorpha</taxon>
        <taxon>Ascaridoidea</taxon>
        <taxon>Ascarididae</taxon>
        <taxon>Ascaris</taxon>
    </lineage>
</organism>
<keyword evidence="4 6" id="KW-0732">Signal</keyword>
<sequence>MIKGLLLLVFVPIAFCAVGGLVGRTQSSGARGVLHCNGKPARNVLVKLGIMIKGLLLLVFVPIAFCAVGGLVGRTQSSGARGVLHCNGKPARNVLVKLREEDVEKCVQDDEGNEIRVDMDDLMGETKSDSNGRFEVSGSNAEFTTIDPKINIYHDCNDGWKPCQRRITIMIPDGFVTQGSIPKKIYDAGTIELAGKFSGETRDSLLPCALCAVGGLVGRTQSAGVRGTLTCNGKPAKGVLVKLYDDDRGLDLDDLMAEGQTDVQGRFELSGNVAEVTPIDPKLNIYHDCEDEFWPCQRKISIMLPDGYITDGPRPRKIYDAGTIELAGRYPGETRDCLH</sequence>
<dbReference type="PANTHER" id="PTHR21700">
    <property type="entry name" value="TRANSTHYRETIN-LIKE FAMILY PROTEIN-RELATED"/>
    <property type="match status" value="1"/>
</dbReference>
<dbReference type="InterPro" id="IPR038479">
    <property type="entry name" value="Transthyretin-like_sf"/>
</dbReference>
<evidence type="ECO:0000313" key="7">
    <source>
        <dbReference type="Proteomes" id="UP000036681"/>
    </source>
</evidence>
<evidence type="ECO:0000256" key="3">
    <source>
        <dbReference type="ARBA" id="ARBA00022525"/>
    </source>
</evidence>
<dbReference type="AlphaFoldDB" id="A0A9J2Q3H3"/>
<reference evidence="8" key="1">
    <citation type="submission" date="2023-03" db="UniProtKB">
        <authorList>
            <consortium name="WormBaseParasite"/>
        </authorList>
    </citation>
    <scope>IDENTIFICATION</scope>
</reference>
<dbReference type="GO" id="GO:0009986">
    <property type="term" value="C:cell surface"/>
    <property type="evidence" value="ECO:0007669"/>
    <property type="project" value="InterPro"/>
</dbReference>
<evidence type="ECO:0000256" key="1">
    <source>
        <dbReference type="ARBA" id="ARBA00004613"/>
    </source>
</evidence>
<dbReference type="GO" id="GO:0005576">
    <property type="term" value="C:extracellular region"/>
    <property type="evidence" value="ECO:0007669"/>
    <property type="project" value="UniProtKB-SubCell"/>
</dbReference>
<comment type="similarity">
    <text evidence="2">Belongs to the nematode transthyretin-like family.</text>
</comment>
<evidence type="ECO:0000256" key="4">
    <source>
        <dbReference type="ARBA" id="ARBA00022729"/>
    </source>
</evidence>
<feature type="signal peptide" evidence="6">
    <location>
        <begin position="1"/>
        <end position="16"/>
    </location>
</feature>
<evidence type="ECO:0000256" key="6">
    <source>
        <dbReference type="SAM" id="SignalP"/>
    </source>
</evidence>
<keyword evidence="5" id="KW-0812">Transmembrane</keyword>
<evidence type="ECO:0000256" key="2">
    <source>
        <dbReference type="ARBA" id="ARBA00010112"/>
    </source>
</evidence>
<keyword evidence="5" id="KW-0472">Membrane</keyword>
<keyword evidence="7" id="KW-1185">Reference proteome</keyword>
<dbReference type="InterPro" id="IPR001534">
    <property type="entry name" value="Transthyretin-like"/>
</dbReference>
<feature type="chain" id="PRO_5039919799" evidence="6">
    <location>
        <begin position="17"/>
        <end position="339"/>
    </location>
</feature>
<keyword evidence="5" id="KW-1133">Transmembrane helix</keyword>
<dbReference type="Pfam" id="PF01060">
    <property type="entry name" value="TTR-52"/>
    <property type="match status" value="2"/>
</dbReference>
<protein>
    <submittedName>
        <fullName evidence="8">Transthyretin-like protein 5</fullName>
    </submittedName>
</protein>
<dbReference type="PANTHER" id="PTHR21700:SF3">
    <property type="entry name" value="TRANSTHYRETIN-LIKE PROTEIN 5"/>
    <property type="match status" value="1"/>
</dbReference>